<comment type="caution">
    <text evidence="1">The sequence shown here is derived from an EMBL/GenBank/DDBJ whole genome shotgun (WGS) entry which is preliminary data.</text>
</comment>
<protein>
    <recommendedName>
        <fullName evidence="3">Nucleoid-associated protein</fullName>
    </recommendedName>
</protein>
<reference evidence="1 2" key="1">
    <citation type="journal article" date="2015" name="Nature">
        <title>rRNA introns, odd ribosomes, and small enigmatic genomes across a large radiation of phyla.</title>
        <authorList>
            <person name="Brown C.T."/>
            <person name="Hug L.A."/>
            <person name="Thomas B.C."/>
            <person name="Sharon I."/>
            <person name="Castelle C.J."/>
            <person name="Singh A."/>
            <person name="Wilkins M.J."/>
            <person name="Williams K.H."/>
            <person name="Banfield J.F."/>
        </authorList>
    </citation>
    <scope>NUCLEOTIDE SEQUENCE [LARGE SCALE GENOMIC DNA]</scope>
</reference>
<dbReference type="Pfam" id="PF02575">
    <property type="entry name" value="YbaB_DNA_bd"/>
    <property type="match status" value="1"/>
</dbReference>
<name>A0A0G0W1M2_UNCKA</name>
<dbReference type="Gene3D" id="3.30.1310.10">
    <property type="entry name" value="Nucleoid-associated protein YbaB-like domain"/>
    <property type="match status" value="1"/>
</dbReference>
<dbReference type="InterPro" id="IPR036894">
    <property type="entry name" value="YbaB-like_sf"/>
</dbReference>
<dbReference type="EMBL" id="LCBF01000040">
    <property type="protein sequence ID" value="KKS05847.1"/>
    <property type="molecule type" value="Genomic_DNA"/>
</dbReference>
<accession>A0A0G0W1M2</accession>
<dbReference type="GO" id="GO:0003677">
    <property type="term" value="F:DNA binding"/>
    <property type="evidence" value="ECO:0007669"/>
    <property type="project" value="InterPro"/>
</dbReference>
<evidence type="ECO:0000313" key="2">
    <source>
        <dbReference type="Proteomes" id="UP000034544"/>
    </source>
</evidence>
<sequence length="88" mass="10185">MFDKLKDINKLRKAQADIKKQMENIFVTSEKGRLRIVIRGDKKIEKLEIDGVDDKALRDLMNDAFKDVDKKVEKQMRGQLQDLGLPGL</sequence>
<dbReference type="SUPFAM" id="SSF82607">
    <property type="entry name" value="YbaB-like"/>
    <property type="match status" value="1"/>
</dbReference>
<evidence type="ECO:0000313" key="1">
    <source>
        <dbReference type="EMBL" id="KKS05847.1"/>
    </source>
</evidence>
<gene>
    <name evidence="1" type="ORF">UU59_C0040G0002</name>
</gene>
<dbReference type="Proteomes" id="UP000034544">
    <property type="component" value="Unassembled WGS sequence"/>
</dbReference>
<organism evidence="1 2">
    <name type="scientific">candidate division WWE3 bacterium GW2011_GWE1_41_27</name>
    <dbReference type="NCBI Taxonomy" id="1619131"/>
    <lineage>
        <taxon>Bacteria</taxon>
        <taxon>Katanobacteria</taxon>
    </lineage>
</organism>
<dbReference type="InterPro" id="IPR004401">
    <property type="entry name" value="YbaB/EbfC"/>
</dbReference>
<proteinExistence type="predicted"/>
<evidence type="ECO:0008006" key="3">
    <source>
        <dbReference type="Google" id="ProtNLM"/>
    </source>
</evidence>
<dbReference type="AlphaFoldDB" id="A0A0G0W1M2"/>